<feature type="domain" description="Vitellogenin" evidence="6">
    <location>
        <begin position="305"/>
        <end position="504"/>
    </location>
</feature>
<feature type="chain" id="PRO_5012867909" evidence="5">
    <location>
        <begin position="23"/>
        <end position="897"/>
    </location>
</feature>
<name>A0A1W0WJY7_HYPEX</name>
<dbReference type="GO" id="GO:0016323">
    <property type="term" value="C:basolateral plasma membrane"/>
    <property type="evidence" value="ECO:0007669"/>
    <property type="project" value="TreeGrafter"/>
</dbReference>
<evidence type="ECO:0000256" key="1">
    <source>
        <dbReference type="ARBA" id="ARBA00004240"/>
    </source>
</evidence>
<dbReference type="InterPro" id="IPR011030">
    <property type="entry name" value="Lipovitellin_superhlx_dom"/>
</dbReference>
<evidence type="ECO:0000256" key="5">
    <source>
        <dbReference type="SAM" id="SignalP"/>
    </source>
</evidence>
<evidence type="ECO:0000313" key="8">
    <source>
        <dbReference type="EMBL" id="OQV15525.1"/>
    </source>
</evidence>
<protein>
    <submittedName>
        <fullName evidence="8">Microsomal triglyceride transfer protein large subunit</fullName>
    </submittedName>
</protein>
<dbReference type="InterPro" id="IPR001747">
    <property type="entry name" value="Vitellogenin_N"/>
</dbReference>
<keyword evidence="3 5" id="KW-0732">Signal</keyword>
<dbReference type="GO" id="GO:0008289">
    <property type="term" value="F:lipid binding"/>
    <property type="evidence" value="ECO:0007669"/>
    <property type="project" value="InterPro"/>
</dbReference>
<accession>A0A1W0WJY7</accession>
<evidence type="ECO:0000259" key="6">
    <source>
        <dbReference type="Pfam" id="PF01347"/>
    </source>
</evidence>
<dbReference type="OrthoDB" id="5865932at2759"/>
<proteinExistence type="predicted"/>
<evidence type="ECO:0000313" key="9">
    <source>
        <dbReference type="Proteomes" id="UP000192578"/>
    </source>
</evidence>
<dbReference type="SUPFAM" id="SSF48431">
    <property type="entry name" value="Lipovitellin-phosvitin complex, superhelical domain"/>
    <property type="match status" value="1"/>
</dbReference>
<dbReference type="GO" id="GO:0042157">
    <property type="term" value="P:lipoprotein metabolic process"/>
    <property type="evidence" value="ECO:0007669"/>
    <property type="project" value="TreeGrafter"/>
</dbReference>
<dbReference type="InterPro" id="IPR045811">
    <property type="entry name" value="MTP_lip-bd"/>
</dbReference>
<evidence type="ECO:0000256" key="3">
    <source>
        <dbReference type="ARBA" id="ARBA00022729"/>
    </source>
</evidence>
<feature type="signal peptide" evidence="5">
    <location>
        <begin position="1"/>
        <end position="22"/>
    </location>
</feature>
<sequence>MYAVWCYPLLLLAGTWKSLVSGDARMEDLLGKTLQYDYKVRYTLEDPANHTAPLSALAQHALSAGLRVSTVWRSPESQFDSLFHIKPFDVQRTSDGLNDLPFIYRVHITSDGRLQTDTFFLNSETDESAQLKRALSRSLGSIYRHIHEESESTASTGHWKVNHCGVLGDLKDNIDYGQGHSRLLMLRPDEKFGQSTEKDCLLTGRENSWNSFRMVESRQLFLPWTETAVHRIKSEILLKETERLTTDAAVLALRGKNFDDTLTLIRRQFKDDTGIFKVETTTNEFASAGLLAAELKSLRKFTLKNKAATPEASRAFLRICTAVKMSTKSELMAALHETLKLKKKQKSSVNFLIDAFAAHQSMVGLETVTEVLDYHQKPYHLELFRRYLVASAFSQTANANVIRKLLELLEKPVKDLALEETLALSLGALTFTLRRNAPEDAAGKELDNLIGREMLRKLENCQKGTDSGVIADCSVMWLRAIGNLGCRETRTQILEHVLRGGRATPAAIKAFRRLDPFAPGSDVYDETVVAIWNVYENSSASFDSTGKIAAVDWLIRMLARVKDVRKIAHLARIIEHIPNLQTDELRTYVMTALQNNGNIIQPNMLRDAFSLAYERSKDSTYAQLGVTGQSVAFEGSLLRTGLLNSTYSLAMEFSGGSMKTSTVGVSLNDKDSTLPIVTFGLFSRGLGSFMGATEESDASETATAGLALELLDVSLPSVVFFNGFSELMSLALSAGGSDPVAELQFNLLTLDAKVNDPLHSGIPVRTDVLTALSLDISGFVQVSLWGRTFNSLVRNRAAIATEIVTKLGHPAADSPFIQNIAERIKGKMDFVTNVDFSSFPVKLCMQMSNSPVAYWRYHKRRSSLPGSPAVSQCSRSFSPGKSYFLGARNAKYCKEMS</sequence>
<dbReference type="GO" id="GO:0005794">
    <property type="term" value="C:Golgi apparatus"/>
    <property type="evidence" value="ECO:0007669"/>
    <property type="project" value="TreeGrafter"/>
</dbReference>
<dbReference type="Pfam" id="PF19444">
    <property type="entry name" value="MTP_lip_bd"/>
    <property type="match status" value="1"/>
</dbReference>
<dbReference type="GO" id="GO:0005783">
    <property type="term" value="C:endoplasmic reticulum"/>
    <property type="evidence" value="ECO:0007669"/>
    <property type="project" value="UniProtKB-SubCell"/>
</dbReference>
<keyword evidence="2" id="KW-0813">Transport</keyword>
<dbReference type="Gene3D" id="1.25.10.20">
    <property type="entry name" value="Vitellinogen, superhelical"/>
    <property type="match status" value="1"/>
</dbReference>
<evidence type="ECO:0000259" key="7">
    <source>
        <dbReference type="Pfam" id="PF19444"/>
    </source>
</evidence>
<dbReference type="PANTHER" id="PTHR13024:SF0">
    <property type="entry name" value="MICROSOMAL TRIACYLGLYCEROL TRANSFER PROTEIN"/>
    <property type="match status" value="1"/>
</dbReference>
<dbReference type="Proteomes" id="UP000192578">
    <property type="component" value="Unassembled WGS sequence"/>
</dbReference>
<dbReference type="Pfam" id="PF01347">
    <property type="entry name" value="Vitellogenin_N"/>
    <property type="match status" value="1"/>
</dbReference>
<evidence type="ECO:0000256" key="4">
    <source>
        <dbReference type="ARBA" id="ARBA00022824"/>
    </source>
</evidence>
<reference evidence="9" key="1">
    <citation type="submission" date="2017-01" db="EMBL/GenBank/DDBJ databases">
        <title>Comparative genomics of anhydrobiosis in the tardigrade Hypsibius dujardini.</title>
        <authorList>
            <person name="Yoshida Y."/>
            <person name="Koutsovoulos G."/>
            <person name="Laetsch D."/>
            <person name="Stevens L."/>
            <person name="Kumar S."/>
            <person name="Horikawa D."/>
            <person name="Ishino K."/>
            <person name="Komine S."/>
            <person name="Tomita M."/>
            <person name="Blaxter M."/>
            <person name="Arakawa K."/>
        </authorList>
    </citation>
    <scope>NUCLEOTIDE SEQUENCE [LARGE SCALE GENOMIC DNA]</scope>
    <source>
        <strain evidence="9">Z151</strain>
    </source>
</reference>
<dbReference type="PANTHER" id="PTHR13024">
    <property type="entry name" value="MICROSOMAL TRIGLYCERIDE TRANSFER PROTEIN, LARGE SUBUNIT"/>
    <property type="match status" value="1"/>
</dbReference>
<comment type="subcellular location">
    <subcellularLocation>
        <location evidence="1">Endoplasmic reticulum</location>
    </subcellularLocation>
</comment>
<evidence type="ECO:0000256" key="2">
    <source>
        <dbReference type="ARBA" id="ARBA00022448"/>
    </source>
</evidence>
<dbReference type="EMBL" id="MTYJ01000088">
    <property type="protein sequence ID" value="OQV15525.1"/>
    <property type="molecule type" value="Genomic_DNA"/>
</dbReference>
<organism evidence="8 9">
    <name type="scientific">Hypsibius exemplaris</name>
    <name type="common">Freshwater tardigrade</name>
    <dbReference type="NCBI Taxonomy" id="2072580"/>
    <lineage>
        <taxon>Eukaryota</taxon>
        <taxon>Metazoa</taxon>
        <taxon>Ecdysozoa</taxon>
        <taxon>Tardigrada</taxon>
        <taxon>Eutardigrada</taxon>
        <taxon>Parachela</taxon>
        <taxon>Hypsibioidea</taxon>
        <taxon>Hypsibiidae</taxon>
        <taxon>Hypsibius</taxon>
    </lineage>
</organism>
<comment type="caution">
    <text evidence="8">The sequence shown here is derived from an EMBL/GenBank/DDBJ whole genome shotgun (WGS) entry which is preliminary data.</text>
</comment>
<feature type="domain" description="MTP large subunit lipid-binding" evidence="7">
    <location>
        <begin position="620"/>
        <end position="896"/>
    </location>
</feature>
<dbReference type="GO" id="GO:0005548">
    <property type="term" value="F:phospholipid transporter activity"/>
    <property type="evidence" value="ECO:0007669"/>
    <property type="project" value="InterPro"/>
</dbReference>
<dbReference type="AlphaFoldDB" id="A0A1W0WJY7"/>
<gene>
    <name evidence="8" type="ORF">BV898_10389</name>
</gene>
<keyword evidence="9" id="KW-1185">Reference proteome</keyword>
<dbReference type="InterPro" id="IPR039988">
    <property type="entry name" value="MTTP"/>
</dbReference>
<keyword evidence="4" id="KW-0256">Endoplasmic reticulum</keyword>